<accession>A0A9D4QE18</accession>
<proteinExistence type="predicted"/>
<dbReference type="VEuPathDB" id="VectorBase:RSAN_032116"/>
<organism evidence="2 3">
    <name type="scientific">Rhipicephalus sanguineus</name>
    <name type="common">Brown dog tick</name>
    <name type="synonym">Ixodes sanguineus</name>
    <dbReference type="NCBI Taxonomy" id="34632"/>
    <lineage>
        <taxon>Eukaryota</taxon>
        <taxon>Metazoa</taxon>
        <taxon>Ecdysozoa</taxon>
        <taxon>Arthropoda</taxon>
        <taxon>Chelicerata</taxon>
        <taxon>Arachnida</taxon>
        <taxon>Acari</taxon>
        <taxon>Parasitiformes</taxon>
        <taxon>Ixodida</taxon>
        <taxon>Ixodoidea</taxon>
        <taxon>Ixodidae</taxon>
        <taxon>Rhipicephalinae</taxon>
        <taxon>Rhipicephalus</taxon>
        <taxon>Rhipicephalus</taxon>
    </lineage>
</organism>
<evidence type="ECO:0000313" key="2">
    <source>
        <dbReference type="EMBL" id="KAH7975469.1"/>
    </source>
</evidence>
<evidence type="ECO:0000256" key="1">
    <source>
        <dbReference type="SAM" id="MobiDB-lite"/>
    </source>
</evidence>
<protein>
    <submittedName>
        <fullName evidence="2">Uncharacterized protein</fullName>
    </submittedName>
</protein>
<reference evidence="2" key="2">
    <citation type="submission" date="2021-09" db="EMBL/GenBank/DDBJ databases">
        <authorList>
            <person name="Jia N."/>
            <person name="Wang J."/>
            <person name="Shi W."/>
            <person name="Du L."/>
            <person name="Sun Y."/>
            <person name="Zhan W."/>
            <person name="Jiang J."/>
            <person name="Wang Q."/>
            <person name="Zhang B."/>
            <person name="Ji P."/>
            <person name="Sakyi L.B."/>
            <person name="Cui X."/>
            <person name="Yuan T."/>
            <person name="Jiang B."/>
            <person name="Yang W."/>
            <person name="Lam T.T.-Y."/>
            <person name="Chang Q."/>
            <person name="Ding S."/>
            <person name="Wang X."/>
            <person name="Zhu J."/>
            <person name="Ruan X."/>
            <person name="Zhao L."/>
            <person name="Wei J."/>
            <person name="Que T."/>
            <person name="Du C."/>
            <person name="Cheng J."/>
            <person name="Dai P."/>
            <person name="Han X."/>
            <person name="Huang E."/>
            <person name="Gao Y."/>
            <person name="Liu J."/>
            <person name="Shao H."/>
            <person name="Ye R."/>
            <person name="Li L."/>
            <person name="Wei W."/>
            <person name="Wang X."/>
            <person name="Wang C."/>
            <person name="Huo Q."/>
            <person name="Li W."/>
            <person name="Guo W."/>
            <person name="Chen H."/>
            <person name="Chen S."/>
            <person name="Zhou L."/>
            <person name="Zhou L."/>
            <person name="Ni X."/>
            <person name="Tian J."/>
            <person name="Zhou Y."/>
            <person name="Sheng Y."/>
            <person name="Liu T."/>
            <person name="Pan Y."/>
            <person name="Xia L."/>
            <person name="Li J."/>
            <person name="Zhao F."/>
            <person name="Cao W."/>
        </authorList>
    </citation>
    <scope>NUCLEOTIDE SEQUENCE</scope>
    <source>
        <strain evidence="2">Rsan-2018</strain>
        <tissue evidence="2">Larvae</tissue>
    </source>
</reference>
<name>A0A9D4QE18_RHISA</name>
<reference evidence="2" key="1">
    <citation type="journal article" date="2020" name="Cell">
        <title>Large-Scale Comparative Analyses of Tick Genomes Elucidate Their Genetic Diversity and Vector Capacities.</title>
        <authorList>
            <consortium name="Tick Genome and Microbiome Consortium (TIGMIC)"/>
            <person name="Jia N."/>
            <person name="Wang J."/>
            <person name="Shi W."/>
            <person name="Du L."/>
            <person name="Sun Y."/>
            <person name="Zhan W."/>
            <person name="Jiang J.F."/>
            <person name="Wang Q."/>
            <person name="Zhang B."/>
            <person name="Ji P."/>
            <person name="Bell-Sakyi L."/>
            <person name="Cui X.M."/>
            <person name="Yuan T.T."/>
            <person name="Jiang B.G."/>
            <person name="Yang W.F."/>
            <person name="Lam T.T."/>
            <person name="Chang Q.C."/>
            <person name="Ding S.J."/>
            <person name="Wang X.J."/>
            <person name="Zhu J.G."/>
            <person name="Ruan X.D."/>
            <person name="Zhao L."/>
            <person name="Wei J.T."/>
            <person name="Ye R.Z."/>
            <person name="Que T.C."/>
            <person name="Du C.H."/>
            <person name="Zhou Y.H."/>
            <person name="Cheng J.X."/>
            <person name="Dai P.F."/>
            <person name="Guo W.B."/>
            <person name="Han X.H."/>
            <person name="Huang E.J."/>
            <person name="Li L.F."/>
            <person name="Wei W."/>
            <person name="Gao Y.C."/>
            <person name="Liu J.Z."/>
            <person name="Shao H.Z."/>
            <person name="Wang X."/>
            <person name="Wang C.C."/>
            <person name="Yang T.C."/>
            <person name="Huo Q.B."/>
            <person name="Li W."/>
            <person name="Chen H.Y."/>
            <person name="Chen S.E."/>
            <person name="Zhou L.G."/>
            <person name="Ni X.B."/>
            <person name="Tian J.H."/>
            <person name="Sheng Y."/>
            <person name="Liu T."/>
            <person name="Pan Y.S."/>
            <person name="Xia L.Y."/>
            <person name="Li J."/>
            <person name="Zhao F."/>
            <person name="Cao W.C."/>
        </authorList>
    </citation>
    <scope>NUCLEOTIDE SEQUENCE</scope>
    <source>
        <strain evidence="2">Rsan-2018</strain>
    </source>
</reference>
<feature type="region of interest" description="Disordered" evidence="1">
    <location>
        <begin position="112"/>
        <end position="134"/>
    </location>
</feature>
<gene>
    <name evidence="2" type="ORF">HPB52_001879</name>
</gene>
<dbReference type="AlphaFoldDB" id="A0A9D4QE18"/>
<evidence type="ECO:0000313" key="3">
    <source>
        <dbReference type="Proteomes" id="UP000821837"/>
    </source>
</evidence>
<dbReference type="Proteomes" id="UP000821837">
    <property type="component" value="Chromosome 10"/>
</dbReference>
<sequence length="170" mass="18663">MKDMLRHFENECTFHSVECMRCGEAVLHRELATHYVVGCSVGVSSAHIENRSLESRAPTLQDVKNALEEVKMLLRVADHDHVLPVIQSHLNELTEQVRNQESRLAQITREARASENAETAQHGKARGVSKAMGRSGDLTQAQSLGIVFSAKSSGRNQHISVVSVLLAGQG</sequence>
<comment type="caution">
    <text evidence="2">The sequence shown here is derived from an EMBL/GenBank/DDBJ whole genome shotgun (WGS) entry which is preliminary data.</text>
</comment>
<dbReference type="EMBL" id="JABSTV010001246">
    <property type="protein sequence ID" value="KAH7975469.1"/>
    <property type="molecule type" value="Genomic_DNA"/>
</dbReference>
<keyword evidence="3" id="KW-1185">Reference proteome</keyword>